<dbReference type="NCBIfam" id="NF033453">
    <property type="entry name" value="BREX_3_BrxF"/>
    <property type="match status" value="1"/>
</dbReference>
<comment type="caution">
    <text evidence="2">The sequence shown here is derived from an EMBL/GenBank/DDBJ whole genome shotgun (WGS) entry which is preliminary data.</text>
</comment>
<dbReference type="InterPro" id="IPR027417">
    <property type="entry name" value="P-loop_NTPase"/>
</dbReference>
<dbReference type="SMART" id="SM00382">
    <property type="entry name" value="AAA"/>
    <property type="match status" value="1"/>
</dbReference>
<dbReference type="SUPFAM" id="SSF52540">
    <property type="entry name" value="P-loop containing nucleoside triphosphate hydrolases"/>
    <property type="match status" value="1"/>
</dbReference>
<dbReference type="Proteomes" id="UP000218332">
    <property type="component" value="Unassembled WGS sequence"/>
</dbReference>
<accession>A0A2A2I3G7</accession>
<gene>
    <name evidence="2" type="ORF">CF392_04965</name>
</gene>
<dbReference type="InterPro" id="IPR003593">
    <property type="entry name" value="AAA+_ATPase"/>
</dbReference>
<organism evidence="2 3">
    <name type="scientific">Tamilnaduibacter salinus</name>
    <dbReference type="NCBI Taxonomy" id="1484056"/>
    <lineage>
        <taxon>Bacteria</taxon>
        <taxon>Pseudomonadati</taxon>
        <taxon>Pseudomonadota</taxon>
        <taxon>Gammaproteobacteria</taxon>
        <taxon>Pseudomonadales</taxon>
        <taxon>Marinobacteraceae</taxon>
        <taxon>Tamilnaduibacter</taxon>
    </lineage>
</organism>
<evidence type="ECO:0000313" key="2">
    <source>
        <dbReference type="EMBL" id="PAV26561.1"/>
    </source>
</evidence>
<evidence type="ECO:0000259" key="1">
    <source>
        <dbReference type="SMART" id="SM00382"/>
    </source>
</evidence>
<protein>
    <recommendedName>
        <fullName evidence="1">AAA+ ATPase domain-containing protein</fullName>
    </recommendedName>
</protein>
<feature type="domain" description="AAA+ ATPase" evidence="1">
    <location>
        <begin position="16"/>
        <end position="143"/>
    </location>
</feature>
<evidence type="ECO:0000313" key="3">
    <source>
        <dbReference type="Proteomes" id="UP000218332"/>
    </source>
</evidence>
<dbReference type="AlphaFoldDB" id="A0A2A2I3G7"/>
<sequence length="155" mass="17344">MLNKLETRVNEIEALHSKLLLLIGAPGIGKSQLLADLAARRDTSVLKVGAKLGRKLANLPQRQRTLQANTLLRELASAHATDGLLLLDNIELLFDRSLKLDPLDLLKQHSKARRIVVAWPGDIKNDRLVYAELGHPEYQEYSLEGLVPFELNKIN</sequence>
<dbReference type="RefSeq" id="WP_095610364.1">
    <property type="nucleotide sequence ID" value="NZ_NMPM01000020.1"/>
</dbReference>
<dbReference type="InterPro" id="IPR048067">
    <property type="entry name" value="BREX_3_BrxF"/>
</dbReference>
<reference evidence="2 3" key="1">
    <citation type="submission" date="2017-07" db="EMBL/GenBank/DDBJ databases">
        <title>Tamlnaduibacter salinus (Mi-7) genome sequencing.</title>
        <authorList>
            <person name="Verma A."/>
            <person name="Krishnamurthi S."/>
        </authorList>
    </citation>
    <scope>NUCLEOTIDE SEQUENCE [LARGE SCALE GENOMIC DNA]</scope>
    <source>
        <strain evidence="2 3">Mi-7</strain>
    </source>
</reference>
<name>A0A2A2I3G7_9GAMM</name>
<proteinExistence type="predicted"/>
<dbReference type="Gene3D" id="3.40.50.300">
    <property type="entry name" value="P-loop containing nucleotide triphosphate hydrolases"/>
    <property type="match status" value="1"/>
</dbReference>
<dbReference type="EMBL" id="NMPM01000020">
    <property type="protein sequence ID" value="PAV26561.1"/>
    <property type="molecule type" value="Genomic_DNA"/>
</dbReference>
<keyword evidence="3" id="KW-1185">Reference proteome</keyword>